<dbReference type="GO" id="GO:0008270">
    <property type="term" value="F:zinc ion binding"/>
    <property type="evidence" value="ECO:0007669"/>
    <property type="project" value="UniProtKB-KW"/>
</dbReference>
<dbReference type="EMBL" id="ML179704">
    <property type="protein sequence ID" value="THU82844.1"/>
    <property type="molecule type" value="Genomic_DNA"/>
</dbReference>
<reference evidence="6 7" key="1">
    <citation type="journal article" date="2019" name="Nat. Ecol. Evol.">
        <title>Megaphylogeny resolves global patterns of mushroom evolution.</title>
        <authorList>
            <person name="Varga T."/>
            <person name="Krizsan K."/>
            <person name="Foldi C."/>
            <person name="Dima B."/>
            <person name="Sanchez-Garcia M."/>
            <person name="Sanchez-Ramirez S."/>
            <person name="Szollosi G.J."/>
            <person name="Szarkandi J.G."/>
            <person name="Papp V."/>
            <person name="Albert L."/>
            <person name="Andreopoulos W."/>
            <person name="Angelini C."/>
            <person name="Antonin V."/>
            <person name="Barry K.W."/>
            <person name="Bougher N.L."/>
            <person name="Buchanan P."/>
            <person name="Buyck B."/>
            <person name="Bense V."/>
            <person name="Catcheside P."/>
            <person name="Chovatia M."/>
            <person name="Cooper J."/>
            <person name="Damon W."/>
            <person name="Desjardin D."/>
            <person name="Finy P."/>
            <person name="Geml J."/>
            <person name="Haridas S."/>
            <person name="Hughes K."/>
            <person name="Justo A."/>
            <person name="Karasinski D."/>
            <person name="Kautmanova I."/>
            <person name="Kiss B."/>
            <person name="Kocsube S."/>
            <person name="Kotiranta H."/>
            <person name="LaButti K.M."/>
            <person name="Lechner B.E."/>
            <person name="Liimatainen K."/>
            <person name="Lipzen A."/>
            <person name="Lukacs Z."/>
            <person name="Mihaltcheva S."/>
            <person name="Morgado L.N."/>
            <person name="Niskanen T."/>
            <person name="Noordeloos M.E."/>
            <person name="Ohm R.A."/>
            <person name="Ortiz-Santana B."/>
            <person name="Ovrebo C."/>
            <person name="Racz N."/>
            <person name="Riley R."/>
            <person name="Savchenko A."/>
            <person name="Shiryaev A."/>
            <person name="Soop K."/>
            <person name="Spirin V."/>
            <person name="Szebenyi C."/>
            <person name="Tomsovsky M."/>
            <person name="Tulloss R.E."/>
            <person name="Uehling J."/>
            <person name="Grigoriev I.V."/>
            <person name="Vagvolgyi C."/>
            <person name="Papp T."/>
            <person name="Martin F.M."/>
            <person name="Miettinen O."/>
            <person name="Hibbett D.S."/>
            <person name="Nagy L.G."/>
        </authorList>
    </citation>
    <scope>NUCLEOTIDE SEQUENCE [LARGE SCALE GENOMIC DNA]</scope>
    <source>
        <strain evidence="6 7">CBS 962.96</strain>
    </source>
</reference>
<protein>
    <recommendedName>
        <fullName evidence="8">hAT-like transposase RNase-H fold domain-containing protein</fullName>
    </recommendedName>
</protein>
<keyword evidence="5" id="KW-0539">Nucleus</keyword>
<dbReference type="GO" id="GO:0005634">
    <property type="term" value="C:nucleus"/>
    <property type="evidence" value="ECO:0007669"/>
    <property type="project" value="UniProtKB-SubCell"/>
</dbReference>
<dbReference type="PANTHER" id="PTHR46481">
    <property type="entry name" value="ZINC FINGER BED DOMAIN-CONTAINING PROTEIN 4"/>
    <property type="match status" value="1"/>
</dbReference>
<evidence type="ECO:0000256" key="1">
    <source>
        <dbReference type="ARBA" id="ARBA00004123"/>
    </source>
</evidence>
<evidence type="ECO:0000256" key="4">
    <source>
        <dbReference type="ARBA" id="ARBA00022833"/>
    </source>
</evidence>
<dbReference type="OrthoDB" id="3172935at2759"/>
<proteinExistence type="predicted"/>
<dbReference type="SUPFAM" id="SSF53098">
    <property type="entry name" value="Ribonuclease H-like"/>
    <property type="match status" value="1"/>
</dbReference>
<dbReference type="InterPro" id="IPR012337">
    <property type="entry name" value="RNaseH-like_sf"/>
</dbReference>
<accession>A0A4S8L2Z0</accession>
<keyword evidence="4" id="KW-0862">Zinc</keyword>
<keyword evidence="2" id="KW-0479">Metal-binding</keyword>
<dbReference type="InterPro" id="IPR052035">
    <property type="entry name" value="ZnF_BED_domain_contain"/>
</dbReference>
<keyword evidence="3" id="KW-0863">Zinc-finger</keyword>
<name>A0A4S8L2Z0_DENBC</name>
<gene>
    <name evidence="6" type="ORF">K435DRAFT_690762</name>
</gene>
<organism evidence="6 7">
    <name type="scientific">Dendrothele bispora (strain CBS 962.96)</name>
    <dbReference type="NCBI Taxonomy" id="1314807"/>
    <lineage>
        <taxon>Eukaryota</taxon>
        <taxon>Fungi</taxon>
        <taxon>Dikarya</taxon>
        <taxon>Basidiomycota</taxon>
        <taxon>Agaricomycotina</taxon>
        <taxon>Agaricomycetes</taxon>
        <taxon>Agaricomycetidae</taxon>
        <taxon>Agaricales</taxon>
        <taxon>Agaricales incertae sedis</taxon>
        <taxon>Dendrothele</taxon>
    </lineage>
</organism>
<evidence type="ECO:0000313" key="7">
    <source>
        <dbReference type="Proteomes" id="UP000297245"/>
    </source>
</evidence>
<evidence type="ECO:0000313" key="6">
    <source>
        <dbReference type="EMBL" id="THU82844.1"/>
    </source>
</evidence>
<evidence type="ECO:0000256" key="5">
    <source>
        <dbReference type="ARBA" id="ARBA00023242"/>
    </source>
</evidence>
<evidence type="ECO:0008006" key="8">
    <source>
        <dbReference type="Google" id="ProtNLM"/>
    </source>
</evidence>
<sequence>MVFTDSCFPHIVNLACKAVISAVTNIDYAADDAPEFIPQHSDRDPIASIRAIVRAIRQSSLRRQFFAEILETLKEKNLQLLRDVVTRWSSTFLMIERATLLRNAIDHFLSSNKFPELRHLCLENADWDLITMYKKILEVPHAFQQKLSGEATPTLSGAIPSFEAVVSRWKQMKREMVSMSDVIQEGIEKLESYMERISDIPAYTLAMSMYFCPLILPSLPIFQLSIPISNFDGISNMHKTA</sequence>
<keyword evidence="7" id="KW-1185">Reference proteome</keyword>
<dbReference type="Proteomes" id="UP000297245">
    <property type="component" value="Unassembled WGS sequence"/>
</dbReference>
<evidence type="ECO:0000256" key="2">
    <source>
        <dbReference type="ARBA" id="ARBA00022723"/>
    </source>
</evidence>
<dbReference type="PANTHER" id="PTHR46481:SF10">
    <property type="entry name" value="ZINC FINGER BED DOMAIN-CONTAINING PROTEIN 39"/>
    <property type="match status" value="1"/>
</dbReference>
<dbReference type="AlphaFoldDB" id="A0A4S8L2Z0"/>
<comment type="subcellular location">
    <subcellularLocation>
        <location evidence="1">Nucleus</location>
    </subcellularLocation>
</comment>
<evidence type="ECO:0000256" key="3">
    <source>
        <dbReference type="ARBA" id="ARBA00022771"/>
    </source>
</evidence>